<dbReference type="Proteomes" id="UP000605992">
    <property type="component" value="Unassembled WGS sequence"/>
</dbReference>
<dbReference type="InterPro" id="IPR036388">
    <property type="entry name" value="WH-like_DNA-bd_sf"/>
</dbReference>
<name>A0A8J3V4E0_9ACTN</name>
<evidence type="ECO:0000313" key="3">
    <source>
        <dbReference type="Proteomes" id="UP000605992"/>
    </source>
</evidence>
<dbReference type="AlphaFoldDB" id="A0A8J3V4E0"/>
<dbReference type="Pfam" id="PF13601">
    <property type="entry name" value="HTH_34"/>
    <property type="match status" value="1"/>
</dbReference>
<reference evidence="2" key="1">
    <citation type="submission" date="2021-01" db="EMBL/GenBank/DDBJ databases">
        <title>Whole genome shotgun sequence of Planotetraspora thailandica NBRC 104271.</title>
        <authorList>
            <person name="Komaki H."/>
            <person name="Tamura T."/>
        </authorList>
    </citation>
    <scope>NUCLEOTIDE SEQUENCE</scope>
    <source>
        <strain evidence="2">NBRC 104271</strain>
    </source>
</reference>
<evidence type="ECO:0000259" key="1">
    <source>
        <dbReference type="Pfam" id="PF13601"/>
    </source>
</evidence>
<keyword evidence="3" id="KW-1185">Reference proteome</keyword>
<dbReference type="InterPro" id="IPR036390">
    <property type="entry name" value="WH_DNA-bd_sf"/>
</dbReference>
<dbReference type="PANTHER" id="PTHR37318">
    <property type="entry name" value="BSL7504 PROTEIN"/>
    <property type="match status" value="1"/>
</dbReference>
<evidence type="ECO:0000313" key="2">
    <source>
        <dbReference type="EMBL" id="GII57564.1"/>
    </source>
</evidence>
<dbReference type="EMBL" id="BOOR01000053">
    <property type="protein sequence ID" value="GII57564.1"/>
    <property type="molecule type" value="Genomic_DNA"/>
</dbReference>
<sequence>MKADASPAEPDDAGVLHPTYALDDTVHQRVRLGILSITREADQVEFGFLKNQLAVTDGNLSRHLKVLENSGLIAMRKGYEGRRPRTWVSITSKGKRALDAEVQALRRLVHRLDTGGTSS</sequence>
<dbReference type="Gene3D" id="1.10.10.10">
    <property type="entry name" value="Winged helix-like DNA-binding domain superfamily/Winged helix DNA-binding domain"/>
    <property type="match status" value="1"/>
</dbReference>
<comment type="caution">
    <text evidence="2">The sequence shown here is derived from an EMBL/GenBank/DDBJ whole genome shotgun (WGS) entry which is preliminary data.</text>
</comment>
<dbReference type="InterPro" id="IPR027395">
    <property type="entry name" value="WH_DNA-bd_dom"/>
</dbReference>
<organism evidence="2 3">
    <name type="scientific">Planotetraspora thailandica</name>
    <dbReference type="NCBI Taxonomy" id="487172"/>
    <lineage>
        <taxon>Bacteria</taxon>
        <taxon>Bacillati</taxon>
        <taxon>Actinomycetota</taxon>
        <taxon>Actinomycetes</taxon>
        <taxon>Streptosporangiales</taxon>
        <taxon>Streptosporangiaceae</taxon>
        <taxon>Planotetraspora</taxon>
    </lineage>
</organism>
<dbReference type="SUPFAM" id="SSF46785">
    <property type="entry name" value="Winged helix' DNA-binding domain"/>
    <property type="match status" value="1"/>
</dbReference>
<feature type="domain" description="Winged helix DNA-binding" evidence="1">
    <location>
        <begin position="30"/>
        <end position="109"/>
    </location>
</feature>
<dbReference type="RefSeq" id="WP_203947683.1">
    <property type="nucleotide sequence ID" value="NZ_BOOR01000053.1"/>
</dbReference>
<gene>
    <name evidence="2" type="ORF">Pth03_59530</name>
</gene>
<proteinExistence type="predicted"/>
<dbReference type="PANTHER" id="PTHR37318:SF1">
    <property type="entry name" value="BSL7504 PROTEIN"/>
    <property type="match status" value="1"/>
</dbReference>
<accession>A0A8J3V4E0</accession>
<protein>
    <recommendedName>
        <fullName evidence="1">Winged helix DNA-binding domain-containing protein</fullName>
    </recommendedName>
</protein>